<dbReference type="KEGG" id="cap:CLDAP_20970"/>
<keyword evidence="2" id="KW-1185">Reference proteome</keyword>
<reference evidence="1 2" key="1">
    <citation type="submission" date="2012-02" db="EMBL/GenBank/DDBJ databases">
        <title>Complete genome sequence of Caldilinea aerophila DSM 14535 (= NBRC 102666).</title>
        <authorList>
            <person name="Oguchi A."/>
            <person name="Hosoyama A."/>
            <person name="Sekine M."/>
            <person name="Fukai R."/>
            <person name="Kato Y."/>
            <person name="Nakamura S."/>
            <person name="Hanada S."/>
            <person name="Yamazaki S."/>
            <person name="Fujita N."/>
        </authorList>
    </citation>
    <scope>NUCLEOTIDE SEQUENCE [LARGE SCALE GENOMIC DNA]</scope>
    <source>
        <strain evidence="2">DSM 14535 / JCM 11387 / NBRC 104270 / STL-6-O1</strain>
    </source>
</reference>
<dbReference type="SUPFAM" id="SSF49899">
    <property type="entry name" value="Concanavalin A-like lectins/glucanases"/>
    <property type="match status" value="1"/>
</dbReference>
<evidence type="ECO:0008006" key="3">
    <source>
        <dbReference type="Google" id="ProtNLM"/>
    </source>
</evidence>
<evidence type="ECO:0000313" key="1">
    <source>
        <dbReference type="EMBL" id="BAM00137.1"/>
    </source>
</evidence>
<dbReference type="RefSeq" id="WP_014433371.1">
    <property type="nucleotide sequence ID" value="NC_017079.1"/>
</dbReference>
<proteinExistence type="predicted"/>
<dbReference type="STRING" id="926550.CLDAP_20970"/>
<accession>I0I4E9</accession>
<gene>
    <name evidence="1" type="ordered locus">CLDAP_20970</name>
</gene>
<dbReference type="AlphaFoldDB" id="I0I4E9"/>
<protein>
    <recommendedName>
        <fullName evidence="3">GH16 domain-containing protein</fullName>
    </recommendedName>
</protein>
<dbReference type="Proteomes" id="UP000007880">
    <property type="component" value="Chromosome"/>
</dbReference>
<dbReference type="HOGENOM" id="CLU_1089420_0_0_0"/>
<organism evidence="1 2">
    <name type="scientific">Caldilinea aerophila (strain DSM 14535 / JCM 11387 / NBRC 104270 / STL-6-O1)</name>
    <dbReference type="NCBI Taxonomy" id="926550"/>
    <lineage>
        <taxon>Bacteria</taxon>
        <taxon>Bacillati</taxon>
        <taxon>Chloroflexota</taxon>
        <taxon>Caldilineae</taxon>
        <taxon>Caldilineales</taxon>
        <taxon>Caldilineaceae</taxon>
        <taxon>Caldilinea</taxon>
    </lineage>
</organism>
<dbReference type="OrthoDB" id="160693at2"/>
<name>I0I4E9_CALAS</name>
<dbReference type="InterPro" id="IPR013320">
    <property type="entry name" value="ConA-like_dom_sf"/>
</dbReference>
<dbReference type="eggNOG" id="ENOG50325GN">
    <property type="taxonomic scope" value="Bacteria"/>
</dbReference>
<dbReference type="EMBL" id="AP012337">
    <property type="protein sequence ID" value="BAM00137.1"/>
    <property type="molecule type" value="Genomic_DNA"/>
</dbReference>
<evidence type="ECO:0000313" key="2">
    <source>
        <dbReference type="Proteomes" id="UP000007880"/>
    </source>
</evidence>
<sequence>MQQSNLYTTIVHRVRSSALVRTESGLRLIDFPAESHRYVNAQIDDYWTGWRRTFRWRPPLRLSLRARFSHEADGLRGTAGFGFWNDPFLMTGWRWPALPRALWFFFASPPSDMALTLDVPGWGWKAIVIDAGRLTGLRWLPLAPLLIPAMRSPRVHQALWPSIQRNLGIAEAPIRHSMTVWHHYEIAWGEQRATFWVDGEAILRDAPAPRGPMGLVIWIDNQYMVVHPSGRFRHGVLALLDAQWMEVDEVKIQAGVGG</sequence>